<dbReference type="OrthoDB" id="5390421at2759"/>
<feature type="region of interest" description="Disordered" evidence="2">
    <location>
        <begin position="1151"/>
        <end position="1491"/>
    </location>
</feature>
<feature type="region of interest" description="Disordered" evidence="2">
    <location>
        <begin position="898"/>
        <end position="926"/>
    </location>
</feature>
<feature type="compositionally biased region" description="Polar residues" evidence="2">
    <location>
        <begin position="1311"/>
        <end position="1321"/>
    </location>
</feature>
<feature type="compositionally biased region" description="Basic residues" evidence="2">
    <location>
        <begin position="1241"/>
        <end position="1265"/>
    </location>
</feature>
<feature type="region of interest" description="Disordered" evidence="2">
    <location>
        <begin position="1523"/>
        <end position="1557"/>
    </location>
</feature>
<feature type="compositionally biased region" description="Basic and acidic residues" evidence="2">
    <location>
        <begin position="1341"/>
        <end position="1360"/>
    </location>
</feature>
<name>A0A7R8W8X8_9CRUS</name>
<feature type="compositionally biased region" description="Basic and acidic residues" evidence="2">
    <location>
        <begin position="193"/>
        <end position="207"/>
    </location>
</feature>
<evidence type="ECO:0000256" key="2">
    <source>
        <dbReference type="SAM" id="MobiDB-lite"/>
    </source>
</evidence>
<feature type="region of interest" description="Disordered" evidence="2">
    <location>
        <begin position="229"/>
        <end position="463"/>
    </location>
</feature>
<feature type="compositionally biased region" description="Pro residues" evidence="2">
    <location>
        <begin position="1293"/>
        <end position="1306"/>
    </location>
</feature>
<accession>A0A7R8W8X8</accession>
<sequence length="2008" mass="220720">MEPLSAVQIKGNIAEVKSHLQSLTVAYGRLRVLKEIVIITQKRYAQKKKENLKLKTFVRELRSEYHEASEALQTMMQKNEALQLANHELKRALNVKEVPKECKKALQKLKKLQEDNKGLRGRIKELEAAIPSSRVSDILRYELTILCREIREKQVELSAEAESIVTKRLPLLDSDYMRISSKSTGSRAWQKKKPFESAGKSEKRLPVDENSQVIRITEEDLQQEIRELEEAKKRKTDATGAKTDENGPEADVDGPKADVAFMSDSDDDEAQTADDLQEPIPPVSPPNKRPCQTAETSAPRVLPAPPVIGRKSAPPASSMPLFSPERKKKVPPRKTNLSVKSPKKTKPFVPTSLPLEAKRKRGRPTKLGASKDDPQSLPSLLVEALHSPKSQKSTSVPSHESPPESKKKKISSDFEPPKSLESERKKISSDVEASKSKPERKETSSKLQESKLVLQPGEREIPSDFEITEDDFLAAQIEVIFEALIKPPDKLCPFLNSPAPPSTEEGDEMVPSGRVCRLQSLGFEISPELSVEFDQFDQKELKSPVDESSTEGVFGEQGKAKRKVSDSEAEAVNSQPVIAEELAISMPMLTDETEDKSRLVVPPAKNTVPGLLSQRSAEEEFAITMPVLTTAETTEKSGSVVPPAKKPVPRPPRQKNPPETPKEELFTRKRTMGTKLRLGKRKLDEEKTEVPKNPAVNEPDVPAGLPTLAFIEELVGFPVPLKKRQRLSHLSTKMKEKEMPKKPEADASSRNQGIEKGGQEKVREIGPANDVGEIGGEKADTESDQGKDTPDFAQVKATAEVGEVKTIIEDGLKIDEATAETLQGERINEIVTELREVEVPARTGDKKAAEEITKKHGFVDLKQVMSGKSVEDEILKISVRETSYKADKKIADKTDKKVYDEADKRVTDEKDKPTDRADKNFADKEDKIAALSPTEMILQISQKNTQDSFTKKYSRTSLVKTRNSINESIPSNPISPPESVLSPDSLLPPVWEGPEWEANKGRIKESADTPPSSPVGSSEMTLNRAMECTETTSGTEGIKLSTKERKPSAKALKDIKELFEGAPPSTTKSTTVMWRKVTGEDLKKKRISLIQSSSSQESDSGTEATSTKESGEGLLSKYCPPPSPPFELKKEMAKLMLLRGKRIKLIATSSSDSDSFNLLDEESADSWVDEWRRCPEKTEDGKSEVPDEIVEDEIVEEWRSQSRKLEGKDPEGRAPLERQEQVSGSEGSSRDDDSERERSVSSKKRRRFRKRLPPVSTRRRGKGVRRQAAMTVGPSEESSSEEEERPRGGRGPPRNPLPPEQPPELPLPFIQINTPSSSPCTGGSAEERAQEDTGISLLLTKTRDEELVKSSPPEKSKQTEVVEETASQEIEVGAGEGKRKDEIEVGAKEGKRKEEIEVGAGEGKKKDEMGVGAGEGKKKDEMGVGAGEGKKKDEMELDAGEGKKKDEMELDAGEGKKKDEMELDAGEGKKKDEMELDAGEGKKKDDGAVQEEKGIQNADIATHLPEEISSLTNVVLRGKTAQLALPDQEEGQTRTELEEKTAPQFEAALSSSDEDGGLKIDVGAESETEDLPLGPVEVQETVPVEVQETVPVEVKETVPPVLPSIPLPTPIAQKADGELLPLLRPQVEMSKSALVLESVRRHSSRPPQVSFPETPKAAAVGAAEALAPFLQLVGGCGEEMLLNPAFKRHMDAKCWEVLNFSAKSAVNAQAVASRLAAILLEFEGSGDDQHPGNRLVKMLSKYLLPNALAKDTLAKAFQELVKQRILSGFLQNQKLNSSLIAVFFEVFQAQELQGQAMSMLLALSLLPVPVNQVFELLATAIRSFPSLGQASHLSNALVSIVSSREEEGAKKLEKELSLQGVDDNGQDIEYRTREVVRDVALTGNPTSVLSLIVLCRFLTESQIQNFVLPPLCIPKGKPARAIVKVSLSARMGQLEQDEGLQNLKDVLRCYQELCSSEDVVSSFMAKLLAEALHPALQSGKMNSVDLSSDPPESKVDVQPSAPSFGFYS</sequence>
<protein>
    <submittedName>
        <fullName evidence="3">Uncharacterized protein</fullName>
    </submittedName>
</protein>
<feature type="compositionally biased region" description="Basic and acidic residues" evidence="2">
    <location>
        <begin position="1041"/>
        <end position="1050"/>
    </location>
</feature>
<feature type="coiled-coil region" evidence="1">
    <location>
        <begin position="58"/>
        <end position="129"/>
    </location>
</feature>
<gene>
    <name evidence="3" type="ORF">CTOB1V02_LOCUS5045</name>
</gene>
<feature type="compositionally biased region" description="Pro residues" evidence="2">
    <location>
        <begin position="279"/>
        <end position="288"/>
    </location>
</feature>
<feature type="compositionally biased region" description="Basic and acidic residues" evidence="2">
    <location>
        <begin position="775"/>
        <end position="790"/>
    </location>
</feature>
<feature type="compositionally biased region" description="Basic residues" evidence="2">
    <location>
        <begin position="668"/>
        <end position="680"/>
    </location>
</feature>
<feature type="compositionally biased region" description="Basic and acidic residues" evidence="2">
    <location>
        <begin position="997"/>
        <end position="1007"/>
    </location>
</feature>
<keyword evidence="1" id="KW-0175">Coiled coil</keyword>
<dbReference type="EMBL" id="OB661044">
    <property type="protein sequence ID" value="CAD7227136.1"/>
    <property type="molecule type" value="Genomic_DNA"/>
</dbReference>
<feature type="region of interest" description="Disordered" evidence="2">
    <location>
        <begin position="724"/>
        <end position="796"/>
    </location>
</feature>
<feature type="region of interest" description="Disordered" evidence="2">
    <location>
        <begin position="629"/>
        <end position="701"/>
    </location>
</feature>
<feature type="compositionally biased region" description="Low complexity" evidence="2">
    <location>
        <begin position="1088"/>
        <end position="1099"/>
    </location>
</feature>
<feature type="compositionally biased region" description="Acidic residues" evidence="2">
    <location>
        <begin position="264"/>
        <end position="277"/>
    </location>
</feature>
<feature type="compositionally biased region" description="Acidic residues" evidence="2">
    <location>
        <begin position="1159"/>
        <end position="1168"/>
    </location>
</feature>
<feature type="region of interest" description="Disordered" evidence="2">
    <location>
        <begin position="182"/>
        <end position="216"/>
    </location>
</feature>
<feature type="region of interest" description="Disordered" evidence="2">
    <location>
        <begin position="1085"/>
        <end position="1126"/>
    </location>
</feature>
<reference evidence="3" key="1">
    <citation type="submission" date="2020-11" db="EMBL/GenBank/DDBJ databases">
        <authorList>
            <person name="Tran Van P."/>
        </authorList>
    </citation>
    <scope>NUCLEOTIDE SEQUENCE</scope>
</reference>
<feature type="region of interest" description="Disordered" evidence="2">
    <location>
        <begin position="1981"/>
        <end position="2008"/>
    </location>
</feature>
<proteinExistence type="predicted"/>
<feature type="compositionally biased region" description="Basic and acidic residues" evidence="2">
    <location>
        <begin position="1228"/>
        <end position="1240"/>
    </location>
</feature>
<feature type="region of interest" description="Disordered" evidence="2">
    <location>
        <begin position="540"/>
        <end position="573"/>
    </location>
</feature>
<feature type="compositionally biased region" description="Basic and acidic residues" evidence="2">
    <location>
        <begin position="401"/>
        <end position="444"/>
    </location>
</feature>
<evidence type="ECO:0000313" key="3">
    <source>
        <dbReference type="EMBL" id="CAD7227136.1"/>
    </source>
</evidence>
<organism evidence="3">
    <name type="scientific">Cyprideis torosa</name>
    <dbReference type="NCBI Taxonomy" id="163714"/>
    <lineage>
        <taxon>Eukaryota</taxon>
        <taxon>Metazoa</taxon>
        <taxon>Ecdysozoa</taxon>
        <taxon>Arthropoda</taxon>
        <taxon>Crustacea</taxon>
        <taxon>Oligostraca</taxon>
        <taxon>Ostracoda</taxon>
        <taxon>Podocopa</taxon>
        <taxon>Podocopida</taxon>
        <taxon>Cytherocopina</taxon>
        <taxon>Cytheroidea</taxon>
        <taxon>Cytherideidae</taxon>
        <taxon>Cyprideis</taxon>
    </lineage>
</organism>
<feature type="compositionally biased region" description="Basic and acidic residues" evidence="2">
    <location>
        <begin position="1376"/>
        <end position="1491"/>
    </location>
</feature>
<feature type="compositionally biased region" description="Basic and acidic residues" evidence="2">
    <location>
        <begin position="1169"/>
        <end position="1185"/>
    </location>
</feature>
<feature type="region of interest" description="Disordered" evidence="2">
    <location>
        <begin position="964"/>
        <end position="1050"/>
    </location>
</feature>
<feature type="compositionally biased region" description="Acidic residues" evidence="2">
    <location>
        <begin position="1186"/>
        <end position="1195"/>
    </location>
</feature>
<feature type="compositionally biased region" description="Pro residues" evidence="2">
    <location>
        <begin position="644"/>
        <end position="659"/>
    </location>
</feature>
<feature type="compositionally biased region" description="Basic and acidic residues" evidence="2">
    <location>
        <begin position="1531"/>
        <end position="1541"/>
    </location>
</feature>
<feature type="region of interest" description="Disordered" evidence="2">
    <location>
        <begin position="593"/>
        <end position="613"/>
    </location>
</feature>
<feature type="compositionally biased region" description="Basic and acidic residues" evidence="2">
    <location>
        <begin position="733"/>
        <end position="747"/>
    </location>
</feature>
<feature type="compositionally biased region" description="Basic and acidic residues" evidence="2">
    <location>
        <begin position="1196"/>
        <end position="1220"/>
    </location>
</feature>
<evidence type="ECO:0000256" key="1">
    <source>
        <dbReference type="SAM" id="Coils"/>
    </source>
</evidence>
<feature type="compositionally biased region" description="Basic and acidic residues" evidence="2">
    <location>
        <begin position="681"/>
        <end position="690"/>
    </location>
</feature>